<dbReference type="GO" id="GO:0003700">
    <property type="term" value="F:DNA-binding transcription factor activity"/>
    <property type="evidence" value="ECO:0007669"/>
    <property type="project" value="InterPro"/>
</dbReference>
<dbReference type="SUPFAM" id="SSF57667">
    <property type="entry name" value="beta-beta-alpha zinc fingers"/>
    <property type="match status" value="1"/>
</dbReference>
<evidence type="ECO:0008006" key="13">
    <source>
        <dbReference type="Google" id="ProtNLM"/>
    </source>
</evidence>
<dbReference type="OrthoDB" id="295274at2759"/>
<feature type="region of interest" description="Disordered" evidence="8">
    <location>
        <begin position="96"/>
        <end position="118"/>
    </location>
</feature>
<dbReference type="Pfam" id="PF00170">
    <property type="entry name" value="bZIP_1"/>
    <property type="match status" value="1"/>
</dbReference>
<dbReference type="PROSITE" id="PS50217">
    <property type="entry name" value="BZIP"/>
    <property type="match status" value="1"/>
</dbReference>
<dbReference type="GO" id="GO:0005634">
    <property type="term" value="C:nucleus"/>
    <property type="evidence" value="ECO:0007669"/>
    <property type="project" value="UniProtKB-SubCell"/>
</dbReference>
<feature type="region of interest" description="Disordered" evidence="8">
    <location>
        <begin position="305"/>
        <end position="332"/>
    </location>
</feature>
<dbReference type="PROSITE" id="PS00028">
    <property type="entry name" value="ZINC_FINGER_C2H2_1"/>
    <property type="match status" value="1"/>
</dbReference>
<feature type="region of interest" description="Disordered" evidence="8">
    <location>
        <begin position="215"/>
        <end position="246"/>
    </location>
</feature>
<dbReference type="SMART" id="SM00338">
    <property type="entry name" value="BRLZ"/>
    <property type="match status" value="1"/>
</dbReference>
<evidence type="ECO:0000256" key="1">
    <source>
        <dbReference type="ARBA" id="ARBA00004123"/>
    </source>
</evidence>
<dbReference type="SUPFAM" id="SSF57959">
    <property type="entry name" value="Leucine zipper domain"/>
    <property type="match status" value="1"/>
</dbReference>
<dbReference type="InterPro" id="IPR036236">
    <property type="entry name" value="Znf_C2H2_sf"/>
</dbReference>
<comment type="subcellular location">
    <subcellularLocation>
        <location evidence="1">Nucleus</location>
    </subcellularLocation>
</comment>
<dbReference type="GO" id="GO:0003677">
    <property type="term" value="F:DNA binding"/>
    <property type="evidence" value="ECO:0007669"/>
    <property type="project" value="UniProtKB-KW"/>
</dbReference>
<sequence length="617" mass="67336">MCCILKMENSDKPFQCPKCELCFANSDRLAVHLLVHLKQPLKQRLRVKIPGSASENVDDQTPTPSSFLKTADVNGSPLFQDLNPFDRDFKLASNSRQTSVVEQHPEVGSTTGASKHQISILETPQVELEDAGFPKLFSQPSVVSQESGKPVSVITSSIDDTSSSASSSSSAKHVSNNEQNSTAFLQSILNQLKAQAKQEQEEKEAQEREILQLQREQQAHSKMESELECAESSDSQQSNKESVAQEQLREQLNSLIKSGQIKIQISPSSSVQSKVQASIIGNVATISKPTEQQLSAASTVVQQQQPRTIAPKVATSQEIHQEMTSPPPPVTRSIASVGPMSVNKVTPMSVIERSILSSSTVTSDVVVLPGTNLQIAKQKLKQVIQQSPGNQALLQSLVSPAIVSSKPTMVQTAPIAHTTQMTPPSMIIGGRGSQQGKYKDIILKDEYGDEITMKRKQRINQEDSTPEEKRGRFLERNRAAASRCRQKRKIWVDQLEKRSDELVQTNTQLMTEIQSLRSEVAQLKALLLAHKDCPVTQQQKALVNQIANAGTYVTVSDGQLIAIHQLPPSAIREASDEEVASSALTDMAARATIELGKKAVSGVVTVQANDTVETKMS</sequence>
<organism evidence="11 12">
    <name type="scientific">Clytia hemisphaerica</name>
    <dbReference type="NCBI Taxonomy" id="252671"/>
    <lineage>
        <taxon>Eukaryota</taxon>
        <taxon>Metazoa</taxon>
        <taxon>Cnidaria</taxon>
        <taxon>Hydrozoa</taxon>
        <taxon>Hydroidolina</taxon>
        <taxon>Leptothecata</taxon>
        <taxon>Obeliida</taxon>
        <taxon>Clytiidae</taxon>
        <taxon>Clytia</taxon>
    </lineage>
</organism>
<feature type="domain" description="C2H2-type" evidence="9">
    <location>
        <begin position="14"/>
        <end position="41"/>
    </location>
</feature>
<evidence type="ECO:0000259" key="9">
    <source>
        <dbReference type="PROSITE" id="PS50157"/>
    </source>
</evidence>
<keyword evidence="3" id="KW-0238">DNA-binding</keyword>
<protein>
    <recommendedName>
        <fullName evidence="13">Cyclic AMP-dependent transcription factor ATF-2</fullName>
    </recommendedName>
</protein>
<dbReference type="AlphaFoldDB" id="A0A7M5UYF6"/>
<feature type="compositionally biased region" description="Polar residues" evidence="8">
    <location>
        <begin position="108"/>
        <end position="118"/>
    </location>
</feature>
<keyword evidence="12" id="KW-1185">Reference proteome</keyword>
<dbReference type="GO" id="GO:0008270">
    <property type="term" value="F:zinc ion binding"/>
    <property type="evidence" value="ECO:0007669"/>
    <property type="project" value="UniProtKB-KW"/>
</dbReference>
<keyword evidence="7" id="KW-0175">Coiled coil</keyword>
<feature type="region of interest" description="Disordered" evidence="8">
    <location>
        <begin position="154"/>
        <end position="177"/>
    </location>
</feature>
<dbReference type="PANTHER" id="PTHR19304">
    <property type="entry name" value="CYCLIC-AMP RESPONSE ELEMENT BINDING PROTEIN"/>
    <property type="match status" value="1"/>
</dbReference>
<evidence type="ECO:0000313" key="11">
    <source>
        <dbReference type="EnsemblMetazoa" id="CLYHEMP006398.1"/>
    </source>
</evidence>
<keyword evidence="6" id="KW-0863">Zinc-finger</keyword>
<dbReference type="Gene3D" id="1.20.5.170">
    <property type="match status" value="1"/>
</dbReference>
<evidence type="ECO:0000256" key="6">
    <source>
        <dbReference type="PROSITE-ProRule" id="PRU00042"/>
    </source>
</evidence>
<keyword evidence="6" id="KW-0862">Zinc</keyword>
<accession>A0A7M5UYF6</accession>
<dbReference type="InterPro" id="IPR051027">
    <property type="entry name" value="bZIP_transcription_factors"/>
</dbReference>
<evidence type="ECO:0000313" key="12">
    <source>
        <dbReference type="Proteomes" id="UP000594262"/>
    </source>
</evidence>
<feature type="compositionally biased region" description="Polar residues" evidence="8">
    <location>
        <begin position="314"/>
        <end position="324"/>
    </location>
</feature>
<evidence type="ECO:0000256" key="2">
    <source>
        <dbReference type="ARBA" id="ARBA00023015"/>
    </source>
</evidence>
<keyword evidence="2" id="KW-0805">Transcription regulation</keyword>
<dbReference type="EnsemblMetazoa" id="CLYHEMT006398.2">
    <property type="protein sequence ID" value="CLYHEMP006398.2"/>
    <property type="gene ID" value="CLYHEMG006398"/>
</dbReference>
<dbReference type="EnsemblMetazoa" id="CLYHEMT006398.1">
    <property type="protein sequence ID" value="CLYHEMP006398.1"/>
    <property type="gene ID" value="CLYHEMG006398"/>
</dbReference>
<dbReference type="GeneID" id="136808783"/>
<keyword evidence="5" id="KW-0539">Nucleus</keyword>
<dbReference type="RefSeq" id="XP_066921424.1">
    <property type="nucleotide sequence ID" value="XM_067065323.1"/>
</dbReference>
<feature type="compositionally biased region" description="Polar residues" evidence="8">
    <location>
        <begin position="232"/>
        <end position="246"/>
    </location>
</feature>
<proteinExistence type="predicted"/>
<evidence type="ECO:0000256" key="7">
    <source>
        <dbReference type="SAM" id="Coils"/>
    </source>
</evidence>
<dbReference type="CDD" id="cd14687">
    <property type="entry name" value="bZIP_ATF2"/>
    <property type="match status" value="1"/>
</dbReference>
<feature type="compositionally biased region" description="Low complexity" evidence="8">
    <location>
        <begin position="154"/>
        <end position="171"/>
    </location>
</feature>
<dbReference type="Proteomes" id="UP000594262">
    <property type="component" value="Unplaced"/>
</dbReference>
<dbReference type="RefSeq" id="XP_066921423.1">
    <property type="nucleotide sequence ID" value="XM_067065322.1"/>
</dbReference>
<keyword evidence="4" id="KW-0804">Transcription</keyword>
<dbReference type="FunFam" id="1.20.5.170:FF:000010">
    <property type="entry name" value="Cyclic AMP-dependent transcription factor ATF-2"/>
    <property type="match status" value="1"/>
</dbReference>
<dbReference type="PROSITE" id="PS00036">
    <property type="entry name" value="BZIP_BASIC"/>
    <property type="match status" value="1"/>
</dbReference>
<dbReference type="InterPro" id="IPR013087">
    <property type="entry name" value="Znf_C2H2_type"/>
</dbReference>
<evidence type="ECO:0000256" key="3">
    <source>
        <dbReference type="ARBA" id="ARBA00023125"/>
    </source>
</evidence>
<dbReference type="InterPro" id="IPR046347">
    <property type="entry name" value="bZIP_sf"/>
</dbReference>
<feature type="domain" description="BZIP" evidence="10">
    <location>
        <begin position="467"/>
        <end position="530"/>
    </location>
</feature>
<keyword evidence="6" id="KW-0479">Metal-binding</keyword>
<reference evidence="11" key="1">
    <citation type="submission" date="2021-01" db="UniProtKB">
        <authorList>
            <consortium name="EnsemblMetazoa"/>
        </authorList>
    </citation>
    <scope>IDENTIFICATION</scope>
</reference>
<evidence type="ECO:0000259" key="10">
    <source>
        <dbReference type="PROSITE" id="PS50217"/>
    </source>
</evidence>
<dbReference type="InterPro" id="IPR004827">
    <property type="entry name" value="bZIP"/>
</dbReference>
<dbReference type="Gene3D" id="3.30.160.60">
    <property type="entry name" value="Classic Zinc Finger"/>
    <property type="match status" value="1"/>
</dbReference>
<evidence type="ECO:0000256" key="8">
    <source>
        <dbReference type="SAM" id="MobiDB-lite"/>
    </source>
</evidence>
<evidence type="ECO:0000256" key="4">
    <source>
        <dbReference type="ARBA" id="ARBA00023163"/>
    </source>
</evidence>
<name>A0A7M5UYF6_9CNID</name>
<evidence type="ECO:0000256" key="5">
    <source>
        <dbReference type="ARBA" id="ARBA00023242"/>
    </source>
</evidence>
<dbReference type="PROSITE" id="PS50157">
    <property type="entry name" value="ZINC_FINGER_C2H2_2"/>
    <property type="match status" value="1"/>
</dbReference>
<feature type="coiled-coil region" evidence="7">
    <location>
        <begin position="492"/>
        <end position="526"/>
    </location>
</feature>